<dbReference type="InterPro" id="IPR036390">
    <property type="entry name" value="WH_DNA-bd_sf"/>
</dbReference>
<dbReference type="Gene3D" id="3.30.450.40">
    <property type="match status" value="1"/>
</dbReference>
<dbReference type="SUPFAM" id="SSF55781">
    <property type="entry name" value="GAF domain-like"/>
    <property type="match status" value="1"/>
</dbReference>
<keyword evidence="3" id="KW-0804">Transcription</keyword>
<dbReference type="Pfam" id="PF09339">
    <property type="entry name" value="HTH_IclR"/>
    <property type="match status" value="1"/>
</dbReference>
<evidence type="ECO:0000256" key="3">
    <source>
        <dbReference type="ARBA" id="ARBA00023163"/>
    </source>
</evidence>
<dbReference type="EMBL" id="JABMCE010000078">
    <property type="protein sequence ID" value="NUU14237.1"/>
    <property type="molecule type" value="Genomic_DNA"/>
</dbReference>
<sequence length="256" mass="27199">MADRKPMRVLANSQAVIDALAERGDLSPAELAEATGLPRPSVYRFIEGLKAVGMATTTADNRARLSVKWLHLADAARDAMSEWSSARGVLDELAARTEQTVFLTVPRGDEAVCIDWAPGRGIGVLTLSPGRSLPLYAGGAGRLVLAHLRDLDGYLADETGRRPLTARTMTDAAALRADVRRTRERGYTLSLDDATIGIGAIALPILDGNGELLGCLSVAGRSVEIEERQEEFLAAARAAVAVLEQDAAQASQVQSP</sequence>
<accession>A0ABX2M851</accession>
<dbReference type="RefSeq" id="WP_175351715.1">
    <property type="nucleotide sequence ID" value="NZ_BAAAWQ010000001.1"/>
</dbReference>
<reference evidence="5 6" key="1">
    <citation type="submission" date="2020-05" db="EMBL/GenBank/DDBJ databases">
        <title>Genome Sequencing of Type Strains.</title>
        <authorList>
            <person name="Lemaire J.F."/>
            <person name="Inderbitzin P."/>
            <person name="Gregorio O.A."/>
            <person name="Collins S.B."/>
            <person name="Wespe N."/>
            <person name="Knight-Connoni V."/>
        </authorList>
    </citation>
    <scope>NUCLEOTIDE SEQUENCE [LARGE SCALE GENOMIC DNA]</scope>
    <source>
        <strain evidence="5 6">ATCC 19096</strain>
    </source>
</reference>
<dbReference type="SUPFAM" id="SSF46785">
    <property type="entry name" value="Winged helix' DNA-binding domain"/>
    <property type="match status" value="1"/>
</dbReference>
<evidence type="ECO:0000313" key="6">
    <source>
        <dbReference type="Proteomes" id="UP000573001"/>
    </source>
</evidence>
<evidence type="ECO:0000256" key="1">
    <source>
        <dbReference type="ARBA" id="ARBA00023015"/>
    </source>
</evidence>
<keyword evidence="1" id="KW-0805">Transcription regulation</keyword>
<evidence type="ECO:0000259" key="4">
    <source>
        <dbReference type="PROSITE" id="PS51078"/>
    </source>
</evidence>
<feature type="domain" description="IclR-ED" evidence="4">
    <location>
        <begin position="68"/>
        <end position="256"/>
    </location>
</feature>
<dbReference type="Proteomes" id="UP000573001">
    <property type="component" value="Unassembled WGS sequence"/>
</dbReference>
<dbReference type="SMART" id="SM00346">
    <property type="entry name" value="HTH_ICLR"/>
    <property type="match status" value="1"/>
</dbReference>
<dbReference type="PANTHER" id="PTHR30136:SF35">
    <property type="entry name" value="HTH-TYPE TRANSCRIPTIONAL REGULATOR RV1719"/>
    <property type="match status" value="1"/>
</dbReference>
<evidence type="ECO:0000313" key="5">
    <source>
        <dbReference type="EMBL" id="NUU14237.1"/>
    </source>
</evidence>
<keyword evidence="6" id="KW-1185">Reference proteome</keyword>
<dbReference type="InterPro" id="IPR029016">
    <property type="entry name" value="GAF-like_dom_sf"/>
</dbReference>
<name>A0ABX2M851_9MICO</name>
<dbReference type="InterPro" id="IPR050707">
    <property type="entry name" value="HTH_MetabolicPath_Reg"/>
</dbReference>
<organism evidence="5 6">
    <name type="scientific">Curtobacterium pusillum</name>
    <dbReference type="NCBI Taxonomy" id="69373"/>
    <lineage>
        <taxon>Bacteria</taxon>
        <taxon>Bacillati</taxon>
        <taxon>Actinomycetota</taxon>
        <taxon>Actinomycetes</taxon>
        <taxon>Micrococcales</taxon>
        <taxon>Microbacteriaceae</taxon>
        <taxon>Curtobacterium</taxon>
    </lineage>
</organism>
<dbReference type="Gene3D" id="1.10.10.10">
    <property type="entry name" value="Winged helix-like DNA-binding domain superfamily/Winged helix DNA-binding domain"/>
    <property type="match status" value="1"/>
</dbReference>
<protein>
    <submittedName>
        <fullName evidence="5">IclR family transcriptional regulator</fullName>
    </submittedName>
</protein>
<gene>
    <name evidence="5" type="ORF">HP507_10385</name>
</gene>
<dbReference type="PROSITE" id="PS51078">
    <property type="entry name" value="ICLR_ED"/>
    <property type="match status" value="1"/>
</dbReference>
<dbReference type="PANTHER" id="PTHR30136">
    <property type="entry name" value="HELIX-TURN-HELIX TRANSCRIPTIONAL REGULATOR, ICLR FAMILY"/>
    <property type="match status" value="1"/>
</dbReference>
<dbReference type="InterPro" id="IPR005471">
    <property type="entry name" value="Tscrpt_reg_IclR_N"/>
</dbReference>
<evidence type="ECO:0000256" key="2">
    <source>
        <dbReference type="ARBA" id="ARBA00023125"/>
    </source>
</evidence>
<dbReference type="Pfam" id="PF01614">
    <property type="entry name" value="IclR_C"/>
    <property type="match status" value="1"/>
</dbReference>
<comment type="caution">
    <text evidence="5">The sequence shown here is derived from an EMBL/GenBank/DDBJ whole genome shotgun (WGS) entry which is preliminary data.</text>
</comment>
<keyword evidence="2" id="KW-0238">DNA-binding</keyword>
<dbReference type="InterPro" id="IPR036388">
    <property type="entry name" value="WH-like_DNA-bd_sf"/>
</dbReference>
<dbReference type="InterPro" id="IPR014757">
    <property type="entry name" value="Tscrpt_reg_IclR_C"/>
</dbReference>
<proteinExistence type="predicted"/>